<evidence type="ECO:0000313" key="2">
    <source>
        <dbReference type="Proteomes" id="UP001596186"/>
    </source>
</evidence>
<proteinExistence type="predicted"/>
<keyword evidence="2" id="KW-1185">Reference proteome</keyword>
<protein>
    <submittedName>
        <fullName evidence="1">Uncharacterized protein</fullName>
    </submittedName>
</protein>
<gene>
    <name evidence="1" type="ORF">ACFP1F_09845</name>
</gene>
<name>A0ABW1UWC5_9LACO</name>
<organism evidence="1 2">
    <name type="scientific">Companilactobacillus baiquanensis</name>
    <dbReference type="NCBI Taxonomy" id="2486005"/>
    <lineage>
        <taxon>Bacteria</taxon>
        <taxon>Bacillati</taxon>
        <taxon>Bacillota</taxon>
        <taxon>Bacilli</taxon>
        <taxon>Lactobacillales</taxon>
        <taxon>Lactobacillaceae</taxon>
        <taxon>Companilactobacillus</taxon>
    </lineage>
</organism>
<accession>A0ABW1UWC5</accession>
<evidence type="ECO:0000313" key="1">
    <source>
        <dbReference type="EMBL" id="MFC6324041.1"/>
    </source>
</evidence>
<reference evidence="2" key="1">
    <citation type="journal article" date="2019" name="Int. J. Syst. Evol. Microbiol.">
        <title>The Global Catalogue of Microorganisms (GCM) 10K type strain sequencing project: providing services to taxonomists for standard genome sequencing and annotation.</title>
        <authorList>
            <consortium name="The Broad Institute Genomics Platform"/>
            <consortium name="The Broad Institute Genome Sequencing Center for Infectious Disease"/>
            <person name="Wu L."/>
            <person name="Ma J."/>
        </authorList>
    </citation>
    <scope>NUCLEOTIDE SEQUENCE [LARGE SCALE GENOMIC DNA]</scope>
    <source>
        <strain evidence="2">CCM 8895</strain>
    </source>
</reference>
<dbReference type="EMBL" id="JBHSSN010000015">
    <property type="protein sequence ID" value="MFC6324041.1"/>
    <property type="molecule type" value="Genomic_DNA"/>
</dbReference>
<dbReference type="RefSeq" id="WP_125593053.1">
    <property type="nucleotide sequence ID" value="NZ_JBHSSN010000015.1"/>
</dbReference>
<sequence length="152" mass="17123">MTVLTIKGKDVEPVYDFILYRNIVGKDKDMQNSNFSEFVQSLCDDDPDVLIEFYRNVSGRALSEEAVAKQLADQGVFDDVPAACDEIIKGMLESGFLAAKVKAFLSSEEKSVKRMKIGLEVKSIDEESKMQIEMEMKLKEAVNKENSKRLSI</sequence>
<dbReference type="Proteomes" id="UP001596186">
    <property type="component" value="Unassembled WGS sequence"/>
</dbReference>
<comment type="caution">
    <text evidence="1">The sequence shown here is derived from an EMBL/GenBank/DDBJ whole genome shotgun (WGS) entry which is preliminary data.</text>
</comment>